<evidence type="ECO:0000313" key="2">
    <source>
        <dbReference type="EMBL" id="MBS3058915.1"/>
    </source>
</evidence>
<reference evidence="2" key="3">
    <citation type="submission" date="2021-05" db="EMBL/GenBank/DDBJ databases">
        <title>Protein family content uncovers lineage relationships and bacterial pathway maintenance mechanisms in DPANN archaea.</title>
        <authorList>
            <person name="Castelle C.J."/>
            <person name="Meheust R."/>
            <person name="Jaffe A.L."/>
            <person name="Seitz K."/>
            <person name="Gong X."/>
            <person name="Baker B.J."/>
            <person name="Banfield J.F."/>
        </authorList>
    </citation>
    <scope>NUCLEOTIDE SEQUENCE</scope>
    <source>
        <strain evidence="2">RIFCSPHIGHO2_01_FULL_GW2011_AR10_43_9</strain>
    </source>
</reference>
<dbReference type="AlphaFoldDB" id="A0A7J4ISD4"/>
<dbReference type="EMBL" id="DUFG01000017">
    <property type="protein sequence ID" value="HIH08418.1"/>
    <property type="molecule type" value="Genomic_DNA"/>
</dbReference>
<name>A0A7J4ISD4_9ARCH</name>
<dbReference type="Proteomes" id="UP000683213">
    <property type="component" value="Unassembled WGS sequence"/>
</dbReference>
<evidence type="ECO:0000313" key="3">
    <source>
        <dbReference type="Proteomes" id="UP000577419"/>
    </source>
</evidence>
<sequence length="50" mass="5597">MDSFNLSGHRLTNEKELMDGRVKALCECLERGGKQLADSSMALNKNISRE</sequence>
<comment type="caution">
    <text evidence="1">The sequence shown here is derived from an EMBL/GenBank/DDBJ whole genome shotgun (WGS) entry which is preliminary data.</text>
</comment>
<protein>
    <submittedName>
        <fullName evidence="1">Uncharacterized protein</fullName>
    </submittedName>
</protein>
<dbReference type="Proteomes" id="UP000577419">
    <property type="component" value="Unassembled WGS sequence"/>
</dbReference>
<organism evidence="1 3">
    <name type="scientific">Candidatus Iainarchaeum sp</name>
    <dbReference type="NCBI Taxonomy" id="3101447"/>
    <lineage>
        <taxon>Archaea</taxon>
        <taxon>Candidatus Iainarchaeota</taxon>
        <taxon>Candidatus Iainarchaeia</taxon>
        <taxon>Candidatus Iainarchaeales</taxon>
        <taxon>Candidatus Iainarchaeaceae</taxon>
        <taxon>Candidatus Iainarchaeum</taxon>
    </lineage>
</organism>
<evidence type="ECO:0000313" key="1">
    <source>
        <dbReference type="EMBL" id="HIH08418.1"/>
    </source>
</evidence>
<reference evidence="3" key="1">
    <citation type="journal article" date="2020" name="bioRxiv">
        <title>A rank-normalized archaeal taxonomy based on genome phylogeny resolves widespread incomplete and uneven classifications.</title>
        <authorList>
            <person name="Rinke C."/>
            <person name="Chuvochina M."/>
            <person name="Mussig A.J."/>
            <person name="Chaumeil P.-A."/>
            <person name="Waite D.W."/>
            <person name="Whitman W.B."/>
            <person name="Parks D.H."/>
            <person name="Hugenholtz P."/>
        </authorList>
    </citation>
    <scope>NUCLEOTIDE SEQUENCE [LARGE SCALE GENOMIC DNA]</scope>
</reference>
<accession>A0A7J4ISD4</accession>
<gene>
    <name evidence="1" type="ORF">HA237_03540</name>
    <name evidence="2" type="ORF">J4224_00640</name>
</gene>
<reference evidence="2" key="2">
    <citation type="submission" date="2021-03" db="EMBL/GenBank/DDBJ databases">
        <authorList>
            <person name="Jaffe A."/>
        </authorList>
    </citation>
    <scope>NUCLEOTIDE SEQUENCE</scope>
    <source>
        <strain evidence="2">RIFCSPHIGHO2_01_FULL_GW2011_AR10_43_9</strain>
    </source>
</reference>
<dbReference type="EMBL" id="JAGVWF010000008">
    <property type="protein sequence ID" value="MBS3058915.1"/>
    <property type="molecule type" value="Genomic_DNA"/>
</dbReference>
<proteinExistence type="predicted"/>